<dbReference type="Proteomes" id="UP000283341">
    <property type="component" value="Unassembled WGS sequence"/>
</dbReference>
<proteinExistence type="inferred from homology"/>
<dbReference type="EMBL" id="QRVJ01000001">
    <property type="protein sequence ID" value="RGS39949.1"/>
    <property type="molecule type" value="Genomic_DNA"/>
</dbReference>
<evidence type="ECO:0000256" key="4">
    <source>
        <dbReference type="ARBA" id="ARBA00022801"/>
    </source>
</evidence>
<sequence length="850" mass="93813">MMPMKKLLLLSLVLLCSLTAWTAQRSPEEALSIARTFFIQSSEAVTRNTGDIQLVAVSNDLLKSVSTRSVEGTAFYVYNHGQSAYVIVSGDDRMKPVLGYSDRGAFVINNLPPNIQSWLESYNAVYTALAGGEQVIKEPRLLTRTVFPETVAPMLGDINWNQDAPYNNACPLVQGSRSMTGCVATAMAMILKYHNFPVKGKGTHSYKTSSGLECSFDYGSTTFSWNEMRSQYVGGNYTTEEANAVAELMHACGVAVDMEYSPSSSGAYSFKVGQALIDYFGYDENLGYVCRQYFTSEEWMNMIKTELSERRPVLYNGASKDVGHEFVFDGYDSQDMVHVNWGWGGLNNGYFEVVSLDPSSPGIGGGTNLGGGFIYQQGMLIGLQPPIASSNYTSHFHLAKLEVSKEEVSKGEKFDLTVTDMYNMSTTFKNGHLGFIAEKDSKQYVLWSASLGNVKTNWGTQGQTFSNITIPNDLVDGTYALYLATKDVREASWSRVRGDYGSESQFTLIVAGNKYTLTPFTGNLILQKDLDGSVEVLHNLYSGRKGDFKLLLSNKSATSEFYGLAGVMFLTTDEKPQIISLTGYTQLELKPGVDNKEIIISGNLVSNLTETSTNIPVGDYYICPGVQWGEYVYGIGEELLAVTVNRTYGTSNLVVDNAHLEKNQLQVGEKLRLMADLSLSGTGNVYDKTLMAAIFTVGQSSTSNLHYVDVFIEKDQLFELKMEIDLQIEEGNYSVSLYKPELLGGYNGNNPLCSFKFSVGPATGVEDEVINTNGIIIYQQPVEDILSIRTTNIAKIISVYNLSGQQMIQQKEFGDKKEYSIPVRGLTAGYYIVVLQSADGKVYKSKFMKR</sequence>
<comment type="caution">
    <text evidence="10">The sequence shown here is derived from an EMBL/GenBank/DDBJ whole genome shotgun (WGS) entry which is preliminary data.</text>
</comment>
<evidence type="ECO:0000256" key="2">
    <source>
        <dbReference type="ARBA" id="ARBA00022670"/>
    </source>
</evidence>
<dbReference type="Pfam" id="PF18962">
    <property type="entry name" value="Por_Secre_tail"/>
    <property type="match status" value="1"/>
</dbReference>
<dbReference type="PRINTS" id="PR00797">
    <property type="entry name" value="STREPTOPAIN"/>
</dbReference>
<feature type="domain" description="Secretion system C-terminal sorting" evidence="9">
    <location>
        <begin position="778"/>
        <end position="847"/>
    </location>
</feature>
<dbReference type="SUPFAM" id="SSF54001">
    <property type="entry name" value="Cysteine proteinases"/>
    <property type="match status" value="1"/>
</dbReference>
<dbReference type="InterPro" id="IPR000200">
    <property type="entry name" value="Peptidase_C10"/>
</dbReference>
<keyword evidence="2" id="KW-0645">Protease</keyword>
<evidence type="ECO:0000259" key="8">
    <source>
        <dbReference type="Pfam" id="PF13734"/>
    </source>
</evidence>
<dbReference type="InterPro" id="IPR025896">
    <property type="entry name" value="Spi_Prtas-inh"/>
</dbReference>
<organism evidence="10 11">
    <name type="scientific">Bacteroides cellulosilyticus</name>
    <dbReference type="NCBI Taxonomy" id="246787"/>
    <lineage>
        <taxon>Bacteria</taxon>
        <taxon>Pseudomonadati</taxon>
        <taxon>Bacteroidota</taxon>
        <taxon>Bacteroidia</taxon>
        <taxon>Bacteroidales</taxon>
        <taxon>Bacteroidaceae</taxon>
        <taxon>Bacteroides</taxon>
    </lineage>
</organism>
<protein>
    <submittedName>
        <fullName evidence="10">T9SS C-terminal target domain-containing protein</fullName>
    </submittedName>
</protein>
<accession>A0A412IPD4</accession>
<evidence type="ECO:0000256" key="6">
    <source>
        <dbReference type="PIRSR" id="PIRSR600200-1"/>
    </source>
</evidence>
<dbReference type="InterPro" id="IPR038765">
    <property type="entry name" value="Papain-like_cys_pep_sf"/>
</dbReference>
<feature type="chain" id="PRO_5019360903" evidence="7">
    <location>
        <begin position="23"/>
        <end position="850"/>
    </location>
</feature>
<dbReference type="Pfam" id="PF01640">
    <property type="entry name" value="Peptidase_C10"/>
    <property type="match status" value="1"/>
</dbReference>
<dbReference type="InterPro" id="IPR044934">
    <property type="entry name" value="Streptopain_sf"/>
</dbReference>
<feature type="active site" description="Proton acceptor" evidence="6">
    <location>
        <position position="324"/>
    </location>
</feature>
<feature type="active site" description="Nucleophile" evidence="6">
    <location>
        <position position="182"/>
    </location>
</feature>
<evidence type="ECO:0000313" key="10">
    <source>
        <dbReference type="EMBL" id="RGS39949.1"/>
    </source>
</evidence>
<keyword evidence="5" id="KW-0788">Thiol protease</keyword>
<dbReference type="GO" id="GO:0008234">
    <property type="term" value="F:cysteine-type peptidase activity"/>
    <property type="evidence" value="ECO:0007669"/>
    <property type="project" value="UniProtKB-KW"/>
</dbReference>
<dbReference type="InterPro" id="IPR026444">
    <property type="entry name" value="Secre_tail"/>
</dbReference>
<evidence type="ECO:0000256" key="3">
    <source>
        <dbReference type="ARBA" id="ARBA00022729"/>
    </source>
</evidence>
<feature type="domain" description="Spi protease inhibitor" evidence="8">
    <location>
        <begin position="26"/>
        <end position="123"/>
    </location>
</feature>
<keyword evidence="3 7" id="KW-0732">Signal</keyword>
<dbReference type="Pfam" id="PF13734">
    <property type="entry name" value="Inhibitor_I69"/>
    <property type="match status" value="1"/>
</dbReference>
<evidence type="ECO:0000313" key="11">
    <source>
        <dbReference type="Proteomes" id="UP000283341"/>
    </source>
</evidence>
<comment type="similarity">
    <text evidence="1">Belongs to the peptidase C10 family.</text>
</comment>
<evidence type="ECO:0000259" key="9">
    <source>
        <dbReference type="Pfam" id="PF18962"/>
    </source>
</evidence>
<gene>
    <name evidence="10" type="ORF">DWX97_01330</name>
</gene>
<dbReference type="Gene3D" id="3.90.70.50">
    <property type="entry name" value="Peptidase C10, streptopain"/>
    <property type="match status" value="2"/>
</dbReference>
<name>A0A412IPD4_9BACE</name>
<dbReference type="AlphaFoldDB" id="A0A412IPD4"/>
<evidence type="ECO:0000256" key="1">
    <source>
        <dbReference type="ARBA" id="ARBA00009693"/>
    </source>
</evidence>
<evidence type="ECO:0000256" key="5">
    <source>
        <dbReference type="ARBA" id="ARBA00022807"/>
    </source>
</evidence>
<feature type="signal peptide" evidence="7">
    <location>
        <begin position="1"/>
        <end position="22"/>
    </location>
</feature>
<dbReference type="GO" id="GO:0006508">
    <property type="term" value="P:proteolysis"/>
    <property type="evidence" value="ECO:0007669"/>
    <property type="project" value="UniProtKB-KW"/>
</dbReference>
<reference evidence="10 11" key="1">
    <citation type="submission" date="2018-08" db="EMBL/GenBank/DDBJ databases">
        <title>A genome reference for cultivated species of the human gut microbiota.</title>
        <authorList>
            <person name="Zou Y."/>
            <person name="Xue W."/>
            <person name="Luo G."/>
        </authorList>
    </citation>
    <scope>NUCLEOTIDE SEQUENCE [LARGE SCALE GENOMIC DNA]</scope>
    <source>
        <strain evidence="10 11">AF22-3AC</strain>
    </source>
</reference>
<evidence type="ECO:0000256" key="7">
    <source>
        <dbReference type="SAM" id="SignalP"/>
    </source>
</evidence>
<dbReference type="NCBIfam" id="TIGR04183">
    <property type="entry name" value="Por_Secre_tail"/>
    <property type="match status" value="1"/>
</dbReference>
<keyword evidence="4" id="KW-0378">Hydrolase</keyword>